<feature type="region of interest" description="Disordered" evidence="1">
    <location>
        <begin position="1370"/>
        <end position="1443"/>
    </location>
</feature>
<feature type="compositionally biased region" description="Basic and acidic residues" evidence="1">
    <location>
        <begin position="814"/>
        <end position="823"/>
    </location>
</feature>
<feature type="region of interest" description="Disordered" evidence="1">
    <location>
        <begin position="1498"/>
        <end position="1517"/>
    </location>
</feature>
<feature type="region of interest" description="Disordered" evidence="1">
    <location>
        <begin position="1171"/>
        <end position="1216"/>
    </location>
</feature>
<name>A0A0D9P719_METAN</name>
<feature type="region of interest" description="Disordered" evidence="1">
    <location>
        <begin position="1"/>
        <end position="91"/>
    </location>
</feature>
<feature type="compositionally biased region" description="Polar residues" evidence="1">
    <location>
        <begin position="1"/>
        <end position="18"/>
    </location>
</feature>
<evidence type="ECO:0000256" key="1">
    <source>
        <dbReference type="SAM" id="MobiDB-lite"/>
    </source>
</evidence>
<protein>
    <submittedName>
        <fullName evidence="2">Uncharacterized protein</fullName>
    </submittedName>
</protein>
<dbReference type="OrthoDB" id="3548913at2759"/>
<dbReference type="PANTHER" id="PTHR42064:SF1">
    <property type="entry name" value="YALI0F28677P"/>
    <property type="match status" value="1"/>
</dbReference>
<feature type="compositionally biased region" description="Low complexity" evidence="1">
    <location>
        <begin position="21"/>
        <end position="31"/>
    </location>
</feature>
<reference evidence="3" key="1">
    <citation type="journal article" date="2014" name="BMC Genomics">
        <title>The genome sequence of the biocontrol fungus Metarhizium anisopliae and comparative genomics of Metarhizium species.</title>
        <authorList>
            <person name="Pattemore J.A."/>
            <person name="Hane J.K."/>
            <person name="Williams A.H."/>
            <person name="Wilson B.A."/>
            <person name="Stodart B.J."/>
            <person name="Ash G.J."/>
        </authorList>
    </citation>
    <scope>NUCLEOTIDE SEQUENCE [LARGE SCALE GENOMIC DNA]</scope>
    <source>
        <strain evidence="3">BRIP 53293</strain>
    </source>
</reference>
<feature type="region of interest" description="Disordered" evidence="1">
    <location>
        <begin position="701"/>
        <end position="733"/>
    </location>
</feature>
<feature type="region of interest" description="Disordered" evidence="1">
    <location>
        <begin position="786"/>
        <end position="823"/>
    </location>
</feature>
<evidence type="ECO:0000313" key="2">
    <source>
        <dbReference type="EMBL" id="KJK80595.1"/>
    </source>
</evidence>
<gene>
    <name evidence="2" type="ORF">H634G_04834</name>
</gene>
<keyword evidence="3" id="KW-1185">Reference proteome</keyword>
<feature type="compositionally biased region" description="Polar residues" evidence="1">
    <location>
        <begin position="78"/>
        <end position="91"/>
    </location>
</feature>
<feature type="compositionally biased region" description="Polar residues" evidence="1">
    <location>
        <begin position="1498"/>
        <end position="1516"/>
    </location>
</feature>
<evidence type="ECO:0000313" key="3">
    <source>
        <dbReference type="Proteomes" id="UP000054544"/>
    </source>
</evidence>
<dbReference type="EMBL" id="KE384729">
    <property type="protein sequence ID" value="KJK80595.1"/>
    <property type="molecule type" value="Genomic_DNA"/>
</dbReference>
<sequence>MISMQRSLSSPVLTQSPASVPASPTRPSGSPSPSPAEDQKDVSQASCYRSRTPPRSPEVSQQTLPTLPLRHTDGGNRWSYQRTHSGLTTSRRPLVAQPDVAVQTNDRCNSNELLTGPQTEPPSERACRRPCTQPLIVDVTQYTNPHLTKEDENITLQELAHVVRLSKYQERKRANTRVRLQRSLISTALSARLTRCGDIANRNLVESFRKDDKDGFAMLYNAIQDVRKSCDELRRYALLEPDMEPLSSPALGSSESLDTPTSSVVGVAPLRPTTPFLHDISATSRDTILDFLSELRTNPDYLATRICALSSSELNAFLGFHKGMEPVESVLPYHGRSASRHHVGVSSSRSNASSDIERLLSFQRHDPLSILIHSCFANSAGPDSTEDQRRTDIWATTLARLIQQPKSSSEHFLVSVLNIWTGMRDWSGKSNMEWYLMKILEEGAFILDRAEDQHGTRFNLSDWNASDEVAAKEFYDRAVQGLFELVDDEDATGIPEGLLELGNAIVKKLDNKYVENTSRWLVWKCLFFVFHLGVIVHPESHGMLAGYHITPYARETILKKVAMKAYEYVSSMWSGRPSATCVPVEVPPQIKDHVERILARFQGSRPKTLSAKLLPARSITSLRETVEVHPYLVLSPPDLATLANALFPERRPMSSISNTLRSGAASISGLSAISQQVPTPNLRNSNLETASIISTSFSSVISDGTTAPREGSQDGQPHTPSQRHSPPSADPDAQRKLAHYEEDGYRLRLAMHELSQNLGPEAIKGTFHPCAERWIILFLSPDGKKLSTSMTYDPEDEADEDDNSSSTDTDEDEGTKGPELDKDYHQIRDAILRLVEEYEIPRNLEAEGDRAPQLTNRASRLRRYTSKNKIITTEKSVSRRNPYRTHDGNSRSNNASLGDSAAPDSAFRTAWEEDEEPVLIKMLRAASSQSKAQADFVSAHVYWKTLKNLCALESPSLRANGFAVLINIFSRGPRDSIRRSAAAIEEYDAWLVWLKQSQERHEGSIDRMMRRVRAMRDKMWFVADVRNSKEYGHSRDICQALKTMGMPRRWSSIQRSRANVGRAPGSSYLYRTESQIMDLLAASEEQGGPNKLSDDQAEMTSNWLQQYGVENFCYGEERIHRFCCEVDKCISKLVGETIRDAPVLWSSDLYKREKVVYDRIRIRERDQSWSGDDTASILSDGERRLGSPSSRPSWMLREPERGRFPNSPNGGQHALDMPRINFARPTASLSDVVENHDAFETSSPVNTVDSMSTFWSPFKPVMTPGSGISRAYSPTTSLTNVSTTFSGPLHHFPLPSSSSVSTGRPGTSATSNETIFQQRAEDEKSRFLNELRQTLTSLLLSDLGNQVLARGSETDAWFHVLGQQLIDRKDAHDHARRRPERKDKEVGGWSSTRPRVIEKKKSFKNLRNAGDNASERSADVPLVGMADEADTTGTGNGSKTKEATTDFPFKKAYHRLLSMFSVNPNPFAKLNALNELENLIIASLMWHGSRKLRANLSDAGSSTASDRGPYNHQTPLDGTIDNVKERRSQAIQSVFHPAGYGNQPRQANAETKSISSGSSSTDAITSELQKLFRDAGIRPKSLFRDLQLIAAFVPSAILDKPERGKAFWNVGLAALKLKSEVCRTMVEIADNVIEVHTQHRKLVNDSHILSESKPSVTGTPPPPPTIYNLHDVGKMCVITAREGYPAAQRELALLYMSNPECVERTTLPLSKPREVFKQAVMERYGRSERTRGSSGAAGPAGLANASMNMRAMGPAYPAGDGPVLGGKDSDARNDAGLLCIAIHWMKSAEQGGDETAARFFQQQDFKWDEG</sequence>
<feature type="region of interest" description="Disordered" evidence="1">
    <location>
        <begin position="871"/>
        <end position="907"/>
    </location>
</feature>
<feature type="region of interest" description="Disordered" evidence="1">
    <location>
        <begin position="1536"/>
        <end position="1560"/>
    </location>
</feature>
<feature type="compositionally biased region" description="Polar residues" evidence="1">
    <location>
        <begin position="1543"/>
        <end position="1552"/>
    </location>
</feature>
<dbReference type="PANTHER" id="PTHR42064">
    <property type="entry name" value="YALI0F28677P"/>
    <property type="match status" value="1"/>
</dbReference>
<dbReference type="Proteomes" id="UP000054544">
    <property type="component" value="Unassembled WGS sequence"/>
</dbReference>
<accession>A0A0D9P719</accession>
<organism evidence="2 3">
    <name type="scientific">Metarhizium anisopliae BRIP 53293</name>
    <dbReference type="NCBI Taxonomy" id="1291518"/>
    <lineage>
        <taxon>Eukaryota</taxon>
        <taxon>Fungi</taxon>
        <taxon>Dikarya</taxon>
        <taxon>Ascomycota</taxon>
        <taxon>Pezizomycotina</taxon>
        <taxon>Sordariomycetes</taxon>
        <taxon>Hypocreomycetidae</taxon>
        <taxon>Hypocreales</taxon>
        <taxon>Clavicipitaceae</taxon>
        <taxon>Metarhizium</taxon>
    </lineage>
</organism>
<proteinExistence type="predicted"/>
<feature type="compositionally biased region" description="Polar residues" evidence="1">
    <location>
        <begin position="713"/>
        <end position="725"/>
    </location>
</feature>
<feature type="compositionally biased region" description="Acidic residues" evidence="1">
    <location>
        <begin position="793"/>
        <end position="813"/>
    </location>
</feature>
<dbReference type="STRING" id="1291518.A0A0D9P719"/>